<sequence>MNRRTVVQAAQAALLTALAPAGAWAQARASATPFEALRDRYFVGALRFNPVTATYLGGDAYAPELADSNARLRDYRPAALAGELAFYRQIQTAHAATRPQTLAPQLRIDHEVMGAQLAFIIRQLERRYHQRAVDTYVAEPFRGLDWQIQQMTDAGGGRLGTQAEWALAIRRTQVVPAYVQAAKANLQAGIAAGNRPDWRMVERDGVGGSKTNAEYFRKTLPDLARGYLGDRPFAAAALSQLTAAGEAAARAWDEFGAFLTTAFAGDRQDRFAAGVEDYEWRVRNNLRDRRSAAELFAYGQQQVALYQGRMFEVAEQVAREAGLNLSFATPEAKNASVRAVMEHLSKDSPKSDAELLQWYVDTGRRAVQYGRERQLFDIPADYRLDVVETPPVLRATIDAAYYPAPPFKKTGVGRFYLTLTGDDPAALALNNRASVADTAIHEGFPGHDWHFKYMTQHAAEISNIRWLTPGAVEDSSAMWSDSPATEGWGLYSEELMSEPAPGRPYGFYTPGEYLYELQGQLMRAVRIVVDVGIHTGRMSFDEAVDYFNANHAFYPGARQKAGQDPTARALTVTAQRAIYRYSKWPTQAITYNLGKAAIIALREDYKAARGSAYSAKDFHERLMRMGTIPAAYIREAFLSAA</sequence>
<evidence type="ECO:0000256" key="1">
    <source>
        <dbReference type="SAM" id="SignalP"/>
    </source>
</evidence>
<evidence type="ECO:0000313" key="3">
    <source>
        <dbReference type="Proteomes" id="UP000249725"/>
    </source>
</evidence>
<dbReference type="InterPro" id="IPR010281">
    <property type="entry name" value="DUF885"/>
</dbReference>
<dbReference type="OrthoDB" id="9769898at2"/>
<dbReference type="AlphaFoldDB" id="A0A328AAE6"/>
<keyword evidence="1" id="KW-0732">Signal</keyword>
<reference evidence="3" key="1">
    <citation type="submission" date="2018-05" db="EMBL/GenBank/DDBJ databases">
        <authorList>
            <person name="Li X."/>
        </authorList>
    </citation>
    <scope>NUCLEOTIDE SEQUENCE [LARGE SCALE GENOMIC DNA]</scope>
    <source>
        <strain evidence="3">YIM 73061</strain>
    </source>
</reference>
<dbReference type="PANTHER" id="PTHR33361:SF15">
    <property type="entry name" value="DUF885 FAMILY LIPOPROTEIN"/>
    <property type="match status" value="1"/>
</dbReference>
<proteinExistence type="predicted"/>
<evidence type="ECO:0000313" key="2">
    <source>
        <dbReference type="EMBL" id="RAK51529.1"/>
    </source>
</evidence>
<dbReference type="Pfam" id="PF05960">
    <property type="entry name" value="DUF885"/>
    <property type="match status" value="1"/>
</dbReference>
<gene>
    <name evidence="2" type="ORF">DJ018_16495</name>
</gene>
<dbReference type="Proteomes" id="UP000249725">
    <property type="component" value="Unassembled WGS sequence"/>
</dbReference>
<dbReference type="PANTHER" id="PTHR33361">
    <property type="entry name" value="GLR0591 PROTEIN"/>
    <property type="match status" value="1"/>
</dbReference>
<evidence type="ECO:0008006" key="4">
    <source>
        <dbReference type="Google" id="ProtNLM"/>
    </source>
</evidence>
<accession>A0A328AAE6</accession>
<feature type="chain" id="PRO_5016327368" description="DUF885 domain-containing protein" evidence="1">
    <location>
        <begin position="26"/>
        <end position="641"/>
    </location>
</feature>
<organism evidence="2 3">
    <name type="scientific">Phenylobacterium deserti</name>
    <dbReference type="NCBI Taxonomy" id="1914756"/>
    <lineage>
        <taxon>Bacteria</taxon>
        <taxon>Pseudomonadati</taxon>
        <taxon>Pseudomonadota</taxon>
        <taxon>Alphaproteobacteria</taxon>
        <taxon>Caulobacterales</taxon>
        <taxon>Caulobacteraceae</taxon>
        <taxon>Phenylobacterium</taxon>
    </lineage>
</organism>
<protein>
    <recommendedName>
        <fullName evidence="4">DUF885 domain-containing protein</fullName>
    </recommendedName>
</protein>
<comment type="caution">
    <text evidence="2">The sequence shown here is derived from an EMBL/GenBank/DDBJ whole genome shotgun (WGS) entry which is preliminary data.</text>
</comment>
<keyword evidence="3" id="KW-1185">Reference proteome</keyword>
<feature type="signal peptide" evidence="1">
    <location>
        <begin position="1"/>
        <end position="25"/>
    </location>
</feature>
<name>A0A328AAE6_9CAUL</name>
<dbReference type="EMBL" id="QFYR01000004">
    <property type="protein sequence ID" value="RAK51529.1"/>
    <property type="molecule type" value="Genomic_DNA"/>
</dbReference>
<dbReference type="RefSeq" id="WP_111516064.1">
    <property type="nucleotide sequence ID" value="NZ_QFYR01000004.1"/>
</dbReference>